<feature type="chain" id="PRO_5024987957" description="Surface layer protein A domain-containing protein" evidence="1">
    <location>
        <begin position="29"/>
        <end position="229"/>
    </location>
</feature>
<gene>
    <name evidence="2" type="ORF">MUDAN_MDHGFNIF_01163</name>
</gene>
<proteinExistence type="predicted"/>
<dbReference type="EMBL" id="UYIG01000141">
    <property type="protein sequence ID" value="VDG29602.1"/>
    <property type="molecule type" value="Genomic_DNA"/>
</dbReference>
<dbReference type="Proteomes" id="UP000289996">
    <property type="component" value="Unassembled WGS sequence"/>
</dbReference>
<accession>A0A660E2E3</accession>
<keyword evidence="1" id="KW-0732">Signal</keyword>
<dbReference type="OrthoDB" id="2275896at2"/>
<keyword evidence="3" id="KW-1185">Reference proteome</keyword>
<evidence type="ECO:0000256" key="1">
    <source>
        <dbReference type="SAM" id="SignalP"/>
    </source>
</evidence>
<feature type="signal peptide" evidence="1">
    <location>
        <begin position="1"/>
        <end position="28"/>
    </location>
</feature>
<evidence type="ECO:0008006" key="4">
    <source>
        <dbReference type="Google" id="ProtNLM"/>
    </source>
</evidence>
<evidence type="ECO:0000313" key="3">
    <source>
        <dbReference type="Proteomes" id="UP000289996"/>
    </source>
</evidence>
<protein>
    <recommendedName>
        <fullName evidence="4">Surface layer protein A domain-containing protein</fullName>
    </recommendedName>
</protein>
<evidence type="ECO:0000313" key="2">
    <source>
        <dbReference type="EMBL" id="VDG29602.1"/>
    </source>
</evidence>
<dbReference type="RefSeq" id="WP_130852175.1">
    <property type="nucleotide sequence ID" value="NZ_UYIG01000141.1"/>
</dbReference>
<name>A0A660E2E3_9LACO</name>
<dbReference type="AlphaFoldDB" id="A0A660E2E3"/>
<reference evidence="2 3" key="1">
    <citation type="submission" date="2018-11" db="EMBL/GenBank/DDBJ databases">
        <authorList>
            <person name="Wuyts S."/>
        </authorList>
    </citation>
    <scope>NUCLEOTIDE SEQUENCE [LARGE SCALE GENOMIC DNA]</scope>
    <source>
        <strain evidence="2">Lactobacillus mudanjiangensis AMBF249</strain>
    </source>
</reference>
<sequence>MKKIMKLLTAGVAGLSFVAVVPSFSAQAKTSALSGYYVNRAQKLIIHKSGKYLLVGDYQQVPNGRVKTYKIVSEHQKGNKVTLKYQKMRWRYAHNFQEAAVSHHFLAKKKRTSVMTVTSSTLKVRMSRNKRVRGLQPNKAKAGQTLTFKAQTTNPVASWVTAFETKHLTDRNMALKAYADAQAAKGLAVVQPALSDTQLQDMIKQAIAHDVSLVEKPYLGQAMPEHVHM</sequence>
<organism evidence="2 3">
    <name type="scientific">Lactiplantibacillus mudanjiangensis</name>
    <dbReference type="NCBI Taxonomy" id="1296538"/>
    <lineage>
        <taxon>Bacteria</taxon>
        <taxon>Bacillati</taxon>
        <taxon>Bacillota</taxon>
        <taxon>Bacilli</taxon>
        <taxon>Lactobacillales</taxon>
        <taxon>Lactobacillaceae</taxon>
        <taxon>Lactiplantibacillus</taxon>
    </lineage>
</organism>